<protein>
    <submittedName>
        <fullName evidence="1">Uncharacterized protein</fullName>
    </submittedName>
</protein>
<sequence>MLVVGVAAVPVGFGAAGAVGGVQVLIGEAGGDLGCQLAAVCRGGEGMGEGGDVGVCGDAGQVVGRVGRDDHPAGYEGVVAGETYLEASALSCADREDASGQNFDPMGAEVLSAGLVGRSRDFHPWVVVLGVVVDDDHLTALASELQRRGQCRGRATDHRHVAVALECGHAVVVVVGTAEGLVDTSGVVFQAA</sequence>
<accession>A0A852XHV5</accession>
<reference evidence="1 2" key="1">
    <citation type="submission" date="2020-07" db="EMBL/GenBank/DDBJ databases">
        <title>Sequencing the genomes of 1000 actinobacteria strains.</title>
        <authorList>
            <person name="Klenk H.-P."/>
        </authorList>
    </citation>
    <scope>NUCLEOTIDE SEQUENCE [LARGE SCALE GENOMIC DNA]</scope>
    <source>
        <strain evidence="1 2">DSM 24723</strain>
    </source>
</reference>
<evidence type="ECO:0000313" key="2">
    <source>
        <dbReference type="Proteomes" id="UP000592181"/>
    </source>
</evidence>
<dbReference type="AlphaFoldDB" id="A0A852XHV5"/>
<evidence type="ECO:0000313" key="1">
    <source>
        <dbReference type="EMBL" id="NYG37961.1"/>
    </source>
</evidence>
<organism evidence="1 2">
    <name type="scientific">Janibacter alkaliphilus</name>
    <dbReference type="NCBI Taxonomy" id="1069963"/>
    <lineage>
        <taxon>Bacteria</taxon>
        <taxon>Bacillati</taxon>
        <taxon>Actinomycetota</taxon>
        <taxon>Actinomycetes</taxon>
        <taxon>Micrococcales</taxon>
        <taxon>Intrasporangiaceae</taxon>
        <taxon>Janibacter</taxon>
    </lineage>
</organism>
<proteinExistence type="predicted"/>
<name>A0A852XHV5_9MICO</name>
<dbReference type="RefSeq" id="WP_218875327.1">
    <property type="nucleotide sequence ID" value="NZ_JACBZX010000001.1"/>
</dbReference>
<comment type="caution">
    <text evidence="1">The sequence shown here is derived from an EMBL/GenBank/DDBJ whole genome shotgun (WGS) entry which is preliminary data.</text>
</comment>
<dbReference type="EMBL" id="JACBZX010000001">
    <property type="protein sequence ID" value="NYG37961.1"/>
    <property type="molecule type" value="Genomic_DNA"/>
</dbReference>
<dbReference type="Proteomes" id="UP000592181">
    <property type="component" value="Unassembled WGS sequence"/>
</dbReference>
<gene>
    <name evidence="1" type="ORF">BJY28_002430</name>
</gene>
<keyword evidence="2" id="KW-1185">Reference proteome</keyword>